<reference evidence="1" key="1">
    <citation type="journal article" date="2014" name="PLoS Genet.">
        <title>The Genome of Spironucleus salmonicida Highlights a Fish Pathogen Adapted to Fluctuating Environments.</title>
        <authorList>
            <person name="Xu F."/>
            <person name="Jerlstrom-Hultqvist J."/>
            <person name="Einarsson E."/>
            <person name="Astvaldsson A."/>
            <person name="Svard S.G."/>
            <person name="Andersson J.O."/>
        </authorList>
    </citation>
    <scope>NUCLEOTIDE SEQUENCE</scope>
</reference>
<proteinExistence type="predicted"/>
<dbReference type="VEuPathDB" id="GiardiaDB:SS50377_27660"/>
<name>V6LQN6_9EUKA</name>
<evidence type="ECO:0000313" key="1">
    <source>
        <dbReference type="EMBL" id="EST46563.1"/>
    </source>
</evidence>
<organism evidence="1">
    <name type="scientific">Spironucleus salmonicida</name>
    <dbReference type="NCBI Taxonomy" id="348837"/>
    <lineage>
        <taxon>Eukaryota</taxon>
        <taxon>Metamonada</taxon>
        <taxon>Diplomonadida</taxon>
        <taxon>Hexamitidae</taxon>
        <taxon>Hexamitinae</taxon>
        <taxon>Spironucleus</taxon>
    </lineage>
</organism>
<protein>
    <submittedName>
        <fullName evidence="1">Uncharacterized protein</fullName>
    </submittedName>
</protein>
<dbReference type="EMBL" id="KI546073">
    <property type="protein sequence ID" value="EST46563.1"/>
    <property type="molecule type" value="Genomic_DNA"/>
</dbReference>
<dbReference type="AlphaFoldDB" id="V6LQN6"/>
<sequence>MTEYIKNQKYEQSPRQLKNNSSIVSKSQQLKYFDSLVTINTIDEYFQKLSQICGFKFHFYNFLRVKEYFNVVSKQLNQSMPTDSRITIFSFIKMNISASLQFKFYCGFEYYQPLDEIANIFFTSRQKEKIITIYHLNSTYRNDSLILNLVHHLCQFLSQFTEYEIPLIESIDHFQPKNPIEFEFLTTQKVTPHMIFIKQEQDIFCTLFNQIYQPQNNCLSSADVFKALDQFSSYIKQNYSSDSLIQLITHLKIPQVCTCNFEISGLIISSSIEKIAVQCGIKSSLPDHVKRINQILIKSLKSLCILRNWLLNEIETKNNSRIIFQDDKSVLFLLKENKRIKIQYPLQLVQTGLIQQQKENSENSIDSLIVQEKLIQSVCIEQQKYVEFSNESEIRNEILFSKESAKLLLSNQKELLKEQVQQQSTQTEKSLCQIQSIQTVEIEQQPEQSHDLLEIKRFLQLLEQKLTNKLDLISIQYQEVIMKVDDLNSKVAKLEKQIK</sequence>
<gene>
    <name evidence="1" type="ORF">SS50377_13367</name>
</gene>
<accession>V6LQN6</accession>